<keyword evidence="1" id="KW-1133">Transmembrane helix</keyword>
<evidence type="ECO:0000313" key="3">
    <source>
        <dbReference type="EMBL" id="EEZ62205.1"/>
    </source>
</evidence>
<feature type="domain" description="DZANK-type" evidence="2">
    <location>
        <begin position="156"/>
        <end position="198"/>
    </location>
</feature>
<dbReference type="AlphaFoldDB" id="D0WER7"/>
<keyword evidence="1" id="KW-0812">Transmembrane</keyword>
<comment type="caution">
    <text evidence="3">The sequence shown here is derived from an EMBL/GenBank/DDBJ whole genome shotgun (WGS) entry which is preliminary data.</text>
</comment>
<dbReference type="STRING" id="649764.HMPREF0762_00297"/>
<dbReference type="eggNOG" id="COG1933">
    <property type="taxonomic scope" value="Bacteria"/>
</dbReference>
<keyword evidence="1" id="KW-0472">Membrane</keyword>
<evidence type="ECO:0000256" key="1">
    <source>
        <dbReference type="SAM" id="Phobius"/>
    </source>
</evidence>
<feature type="transmembrane region" description="Helical" evidence="1">
    <location>
        <begin position="107"/>
        <end position="127"/>
    </location>
</feature>
<proteinExistence type="predicted"/>
<gene>
    <name evidence="3" type="ORF">HMPREF0762_00297</name>
</gene>
<organism evidence="3 4">
    <name type="scientific">Slackia exigua (strain ATCC 700122 / DSM 15923 / CIP 105133 / JCM 11022 / KCTC 5966 / S-7)</name>
    <dbReference type="NCBI Taxonomy" id="649764"/>
    <lineage>
        <taxon>Bacteria</taxon>
        <taxon>Bacillati</taxon>
        <taxon>Actinomycetota</taxon>
        <taxon>Coriobacteriia</taxon>
        <taxon>Eggerthellales</taxon>
        <taxon>Eggerthellaceae</taxon>
        <taxon>Slackia</taxon>
    </lineage>
</organism>
<name>D0WER7_SLAES</name>
<reference evidence="3" key="1">
    <citation type="submission" date="2009-10" db="EMBL/GenBank/DDBJ databases">
        <authorList>
            <person name="Weinstock G."/>
            <person name="Sodergren E."/>
            <person name="Clifton S."/>
            <person name="Fulton L."/>
            <person name="Fulton B."/>
            <person name="Courtney L."/>
            <person name="Fronick C."/>
            <person name="Harrison M."/>
            <person name="Strong C."/>
            <person name="Farmer C."/>
            <person name="Delahaunty K."/>
            <person name="Markovic C."/>
            <person name="Hall O."/>
            <person name="Minx P."/>
            <person name="Tomlinson C."/>
            <person name="Mitreva M."/>
            <person name="Nelson J."/>
            <person name="Hou S."/>
            <person name="Wollam A."/>
            <person name="Pepin K.H."/>
            <person name="Johnson M."/>
            <person name="Bhonagiri V."/>
            <person name="Nash W.E."/>
            <person name="Warren W."/>
            <person name="Chinwalla A."/>
            <person name="Mardis E.R."/>
            <person name="Wilson R.K."/>
        </authorList>
    </citation>
    <scope>NUCLEOTIDE SEQUENCE [LARGE SCALE GENOMIC DNA]</scope>
    <source>
        <strain evidence="3">ATCC 700122</strain>
    </source>
</reference>
<keyword evidence="4" id="KW-1185">Reference proteome</keyword>
<dbReference type="EMBL" id="ACUX02000004">
    <property type="protein sequence ID" value="EEZ62205.1"/>
    <property type="molecule type" value="Genomic_DNA"/>
</dbReference>
<protein>
    <recommendedName>
        <fullName evidence="2">DZANK-type domain-containing protein</fullName>
    </recommendedName>
</protein>
<dbReference type="InterPro" id="IPR025874">
    <property type="entry name" value="DZR"/>
</dbReference>
<accession>D0WER7</accession>
<feature type="transmembrane region" description="Helical" evidence="1">
    <location>
        <begin position="74"/>
        <end position="95"/>
    </location>
</feature>
<dbReference type="Pfam" id="PF12773">
    <property type="entry name" value="DZR"/>
    <property type="match status" value="1"/>
</dbReference>
<dbReference type="HOGENOM" id="CLU_1299051_0_0_11"/>
<dbReference type="Proteomes" id="UP000006001">
    <property type="component" value="Unassembled WGS sequence"/>
</dbReference>
<evidence type="ECO:0000313" key="4">
    <source>
        <dbReference type="Proteomes" id="UP000006001"/>
    </source>
</evidence>
<sequence length="212" mass="23402">MRGGRFGAASLRDAAQALDPCRPRAGTEDPDDFCYNAWVGGAAACIRAFIPLSKKNMKEGHMSEILSELWTPEMQMALTAAIAFLVVLYVLSIIWVVRDAYLRGTVWYIWAVVALVPILGVVAYSMLRPPLLQLDRDEQELEVALKQRQLLQYGECASCGYPVEADYVICPKCHQRLKNQCGTCGHALDPSWTVCPYCATPVGDGRSRSASN</sequence>
<evidence type="ECO:0000259" key="2">
    <source>
        <dbReference type="Pfam" id="PF12773"/>
    </source>
</evidence>